<accession>A0A8J3TX32</accession>
<dbReference type="GO" id="GO:0043856">
    <property type="term" value="F:anti-sigma factor antagonist activity"/>
    <property type="evidence" value="ECO:0007669"/>
    <property type="project" value="InterPro"/>
</dbReference>
<organism evidence="4 5">
    <name type="scientific">Planotetraspora mira</name>
    <dbReference type="NCBI Taxonomy" id="58121"/>
    <lineage>
        <taxon>Bacteria</taxon>
        <taxon>Bacillati</taxon>
        <taxon>Actinomycetota</taxon>
        <taxon>Actinomycetes</taxon>
        <taxon>Streptosporangiales</taxon>
        <taxon>Streptosporangiaceae</taxon>
        <taxon>Planotetraspora</taxon>
    </lineage>
</organism>
<dbReference type="NCBIfam" id="TIGR00377">
    <property type="entry name" value="ant_ant_sig"/>
    <property type="match status" value="1"/>
</dbReference>
<dbReference type="Gene3D" id="3.30.750.24">
    <property type="entry name" value="STAS domain"/>
    <property type="match status" value="1"/>
</dbReference>
<comment type="similarity">
    <text evidence="1 2">Belongs to the anti-sigma-factor antagonist family.</text>
</comment>
<dbReference type="AlphaFoldDB" id="A0A8J3TX32"/>
<name>A0A8J3TX32_9ACTN</name>
<protein>
    <recommendedName>
        <fullName evidence="2">Anti-sigma factor antagonist</fullName>
    </recommendedName>
</protein>
<dbReference type="PANTHER" id="PTHR33495:SF2">
    <property type="entry name" value="ANTI-SIGMA FACTOR ANTAGONIST TM_1081-RELATED"/>
    <property type="match status" value="1"/>
</dbReference>
<dbReference type="Pfam" id="PF01740">
    <property type="entry name" value="STAS"/>
    <property type="match status" value="1"/>
</dbReference>
<dbReference type="InterPro" id="IPR036513">
    <property type="entry name" value="STAS_dom_sf"/>
</dbReference>
<dbReference type="EMBL" id="BOOO01000037">
    <property type="protein sequence ID" value="GII32937.1"/>
    <property type="molecule type" value="Genomic_DNA"/>
</dbReference>
<evidence type="ECO:0000256" key="1">
    <source>
        <dbReference type="ARBA" id="ARBA00009013"/>
    </source>
</evidence>
<proteinExistence type="inferred from homology"/>
<dbReference type="RefSeq" id="WP_203956810.1">
    <property type="nucleotide sequence ID" value="NZ_BOOO01000037.1"/>
</dbReference>
<keyword evidence="5" id="KW-1185">Reference proteome</keyword>
<gene>
    <name evidence="4" type="ORF">Pmi06nite_63790</name>
</gene>
<evidence type="ECO:0000259" key="3">
    <source>
        <dbReference type="PROSITE" id="PS50801"/>
    </source>
</evidence>
<dbReference type="InterPro" id="IPR002645">
    <property type="entry name" value="STAS_dom"/>
</dbReference>
<dbReference type="CDD" id="cd07043">
    <property type="entry name" value="STAS_anti-anti-sigma_factors"/>
    <property type="match status" value="1"/>
</dbReference>
<dbReference type="Proteomes" id="UP000650628">
    <property type="component" value="Unassembled WGS sequence"/>
</dbReference>
<dbReference type="SUPFAM" id="SSF52091">
    <property type="entry name" value="SpoIIaa-like"/>
    <property type="match status" value="1"/>
</dbReference>
<dbReference type="PROSITE" id="PS50801">
    <property type="entry name" value="STAS"/>
    <property type="match status" value="1"/>
</dbReference>
<dbReference type="PANTHER" id="PTHR33495">
    <property type="entry name" value="ANTI-SIGMA FACTOR ANTAGONIST TM_1081-RELATED-RELATED"/>
    <property type="match status" value="1"/>
</dbReference>
<feature type="domain" description="STAS" evidence="3">
    <location>
        <begin position="4"/>
        <end position="117"/>
    </location>
</feature>
<sequence length="125" mass="13994">MELLNVTVEPASEQLIVRVHGEIDIDTAGNLEHTLDAALQRAEVSRLEFDMSGVPFMDCSGIRVLLDAKRRLNKRGGTLTLINKTPQVIRLLSILHLDPSLNPIKVRHQSRRLIDRRPMTGARPG</sequence>
<reference evidence="4 5" key="1">
    <citation type="submission" date="2021-01" db="EMBL/GenBank/DDBJ databases">
        <title>Whole genome shotgun sequence of Planotetraspora mira NBRC 15435.</title>
        <authorList>
            <person name="Komaki H."/>
            <person name="Tamura T."/>
        </authorList>
    </citation>
    <scope>NUCLEOTIDE SEQUENCE [LARGE SCALE GENOMIC DNA]</scope>
    <source>
        <strain evidence="4 5">NBRC 15435</strain>
    </source>
</reference>
<comment type="caution">
    <text evidence="4">The sequence shown here is derived from an EMBL/GenBank/DDBJ whole genome shotgun (WGS) entry which is preliminary data.</text>
</comment>
<dbReference type="InterPro" id="IPR003658">
    <property type="entry name" value="Anti-sigma_ant"/>
</dbReference>
<evidence type="ECO:0000313" key="4">
    <source>
        <dbReference type="EMBL" id="GII32937.1"/>
    </source>
</evidence>
<evidence type="ECO:0000256" key="2">
    <source>
        <dbReference type="RuleBase" id="RU003749"/>
    </source>
</evidence>
<evidence type="ECO:0000313" key="5">
    <source>
        <dbReference type="Proteomes" id="UP000650628"/>
    </source>
</evidence>